<accession>A0A2X0MCR2</accession>
<dbReference type="GO" id="GO:0006400">
    <property type="term" value="P:tRNA modification"/>
    <property type="evidence" value="ECO:0007669"/>
    <property type="project" value="TreeGrafter"/>
</dbReference>
<evidence type="ECO:0000313" key="8">
    <source>
        <dbReference type="EMBL" id="SCZ91960.1"/>
    </source>
</evidence>
<dbReference type="Pfam" id="PF01509">
    <property type="entry name" value="TruB_N"/>
    <property type="match status" value="1"/>
</dbReference>
<feature type="region of interest" description="Disordered" evidence="6">
    <location>
        <begin position="68"/>
        <end position="87"/>
    </location>
</feature>
<dbReference type="AlphaFoldDB" id="A0A2X0MCR2"/>
<keyword evidence="9" id="KW-1185">Reference proteome</keyword>
<dbReference type="Gene3D" id="3.30.2350.10">
    <property type="entry name" value="Pseudouridine synthase"/>
    <property type="match status" value="1"/>
</dbReference>
<dbReference type="EC" id="5.4.99.25" evidence="3"/>
<keyword evidence="5" id="KW-0413">Isomerase</keyword>
<protein>
    <recommendedName>
        <fullName evidence="3">tRNA pseudouridine(55) synthase</fullName>
        <ecNumber evidence="3">5.4.99.25</ecNumber>
    </recommendedName>
</protein>
<proteinExistence type="inferred from homology"/>
<comment type="catalytic activity">
    <reaction evidence="1">
        <text>a uridine in mRNA = a pseudouridine in mRNA</text>
        <dbReference type="Rhea" id="RHEA:56644"/>
        <dbReference type="Rhea" id="RHEA-COMP:14658"/>
        <dbReference type="Rhea" id="RHEA-COMP:14659"/>
        <dbReference type="ChEBI" id="CHEBI:65314"/>
        <dbReference type="ChEBI" id="CHEBI:65315"/>
    </reaction>
</comment>
<evidence type="ECO:0000256" key="5">
    <source>
        <dbReference type="ARBA" id="ARBA00023235"/>
    </source>
</evidence>
<dbReference type="InterPro" id="IPR020103">
    <property type="entry name" value="PsdUridine_synth_cat_dom_sf"/>
</dbReference>
<name>A0A2X0MCR2_9BASI</name>
<sequence length="398" mass="43317">MDRARPRRHCAGAPPNVPCQLGAGERVRWLPKARSKSLSCLFAINKPSGQVSMQLLNQLQPLFASSSLFKPGPASAPHPNDKTKRRKWKQERVKMGQGGTLDPLADGVLVIGVNDATKQLSKFLDCTKEYRAIGLLGCSTDSYDSDGKRVKLASFDGITRDKIEGVLGKFRGEIEQIPPMQMDGKPLYEYARTNTPLPRPITSRKTTIHALQLLNFTPGDQHSYEYPAEELDEQAKLELGRLEKMVSEGSTIVPSEPAEPATANPSQPESGSASPTRPPTFEISLTVSSGTYVRSIIHDIAIALGSRAHVVKLTRTRQGQFVLDDPSPAGPPASSETAEGETKVVAEGTTIGCVRWETLEAAIKAFDADKKAGRKPAPASEDADYAEWEKELLSKCKE</sequence>
<dbReference type="PANTHER" id="PTHR13767">
    <property type="entry name" value="TRNA-PSEUDOURIDINE SYNTHASE"/>
    <property type="match status" value="1"/>
</dbReference>
<dbReference type="InterPro" id="IPR014780">
    <property type="entry name" value="tRNA_psdUridine_synth_TruB"/>
</dbReference>
<feature type="region of interest" description="Disordered" evidence="6">
    <location>
        <begin position="321"/>
        <end position="342"/>
    </location>
</feature>
<evidence type="ECO:0000259" key="7">
    <source>
        <dbReference type="Pfam" id="PF01509"/>
    </source>
</evidence>
<gene>
    <name evidence="8" type="ORF">BZ3500_MVSOF-1268-A1-R1_CHR5-3G08247</name>
</gene>
<keyword evidence="4" id="KW-0819">tRNA processing</keyword>
<dbReference type="InterPro" id="IPR002501">
    <property type="entry name" value="PsdUridine_synth_N"/>
</dbReference>
<dbReference type="GO" id="GO:0005634">
    <property type="term" value="C:nucleus"/>
    <property type="evidence" value="ECO:0007669"/>
    <property type="project" value="TreeGrafter"/>
</dbReference>
<dbReference type="OrthoDB" id="9995526at2759"/>
<comment type="similarity">
    <text evidence="2">Belongs to the pseudouridine synthase TruB family.</text>
</comment>
<dbReference type="SUPFAM" id="SSF55120">
    <property type="entry name" value="Pseudouridine synthase"/>
    <property type="match status" value="1"/>
</dbReference>
<feature type="region of interest" description="Disordered" evidence="6">
    <location>
        <begin position="247"/>
        <end position="282"/>
    </location>
</feature>
<reference evidence="9" key="1">
    <citation type="submission" date="2016-10" db="EMBL/GenBank/DDBJ databases">
        <authorList>
            <person name="Jeantristanb JTB J.-T."/>
            <person name="Ricardo R."/>
        </authorList>
    </citation>
    <scope>NUCLEOTIDE SEQUENCE [LARGE SCALE GENOMIC DNA]</scope>
</reference>
<dbReference type="GO" id="GO:1990481">
    <property type="term" value="P:mRNA pseudouridine synthesis"/>
    <property type="evidence" value="ECO:0007669"/>
    <property type="project" value="TreeGrafter"/>
</dbReference>
<dbReference type="GO" id="GO:0003723">
    <property type="term" value="F:RNA binding"/>
    <property type="evidence" value="ECO:0007669"/>
    <property type="project" value="InterPro"/>
</dbReference>
<evidence type="ECO:0000256" key="4">
    <source>
        <dbReference type="ARBA" id="ARBA00022694"/>
    </source>
</evidence>
<evidence type="ECO:0000256" key="6">
    <source>
        <dbReference type="SAM" id="MobiDB-lite"/>
    </source>
</evidence>
<dbReference type="STRING" id="289078.A0A2X0MCR2"/>
<evidence type="ECO:0000313" key="9">
    <source>
        <dbReference type="Proteomes" id="UP000249723"/>
    </source>
</evidence>
<dbReference type="GO" id="GO:0160148">
    <property type="term" value="F:tRNA pseudouridine(55) synthase activity"/>
    <property type="evidence" value="ECO:0007669"/>
    <property type="project" value="UniProtKB-EC"/>
</dbReference>
<organism evidence="8 9">
    <name type="scientific">Microbotryum saponariae</name>
    <dbReference type="NCBI Taxonomy" id="289078"/>
    <lineage>
        <taxon>Eukaryota</taxon>
        <taxon>Fungi</taxon>
        <taxon>Dikarya</taxon>
        <taxon>Basidiomycota</taxon>
        <taxon>Pucciniomycotina</taxon>
        <taxon>Microbotryomycetes</taxon>
        <taxon>Microbotryales</taxon>
        <taxon>Microbotryaceae</taxon>
        <taxon>Microbotryum</taxon>
    </lineage>
</organism>
<feature type="domain" description="Pseudouridine synthase II N-terminal" evidence="7">
    <location>
        <begin position="89"/>
        <end position="218"/>
    </location>
</feature>
<evidence type="ECO:0000256" key="3">
    <source>
        <dbReference type="ARBA" id="ARBA00012787"/>
    </source>
</evidence>
<dbReference type="EMBL" id="FMWP01000017">
    <property type="protein sequence ID" value="SCZ91960.1"/>
    <property type="molecule type" value="Genomic_DNA"/>
</dbReference>
<feature type="compositionally biased region" description="Polar residues" evidence="6">
    <location>
        <begin position="263"/>
        <end position="275"/>
    </location>
</feature>
<evidence type="ECO:0000256" key="1">
    <source>
        <dbReference type="ARBA" id="ARBA00001166"/>
    </source>
</evidence>
<dbReference type="Proteomes" id="UP000249723">
    <property type="component" value="Unassembled WGS sequence"/>
</dbReference>
<dbReference type="PANTHER" id="PTHR13767:SF2">
    <property type="entry name" value="PSEUDOURIDYLATE SYNTHASE TRUB1"/>
    <property type="match status" value="1"/>
</dbReference>
<evidence type="ECO:0000256" key="2">
    <source>
        <dbReference type="ARBA" id="ARBA00008999"/>
    </source>
</evidence>